<organism evidence="1 2">
    <name type="scientific">Serratia fonticola</name>
    <dbReference type="NCBI Taxonomy" id="47917"/>
    <lineage>
        <taxon>Bacteria</taxon>
        <taxon>Pseudomonadati</taxon>
        <taxon>Pseudomonadota</taxon>
        <taxon>Gammaproteobacteria</taxon>
        <taxon>Enterobacterales</taxon>
        <taxon>Yersiniaceae</taxon>
        <taxon>Serratia</taxon>
    </lineage>
</organism>
<gene>
    <name evidence="1" type="ORF">RFB13_05680</name>
</gene>
<dbReference type="EMBL" id="CP133586">
    <property type="protein sequence ID" value="WMT15818.1"/>
    <property type="molecule type" value="Genomic_DNA"/>
</dbReference>
<sequence>MIRLNGKLDLAIENYYNITTKIYQTSPLYFKVMSKANRIIIFLAILGGYYTLENPCFREVKKLCINNDLLSTNALDSFISFLCVGGRLELSRNEQDKRKLTYRPTAKGLNEVYELISSLLLPYRIIYPEFDLADRLSHDDFMVVFFKNHSQVILNEIFIYDAVPDCREFVTRDGGHMIMFNLYIESVRQKTLAVKYNYLKASTEFSVSRSHIKRCFLAAEHLGLLHLKQDGKTIELTPRFIEMVKDSFCFYLATVEYGVLGAQSTAAIKKAL</sequence>
<evidence type="ECO:0000313" key="2">
    <source>
        <dbReference type="Proteomes" id="UP001235341"/>
    </source>
</evidence>
<dbReference type="RefSeq" id="WP_309206051.1">
    <property type="nucleotide sequence ID" value="NZ_CP133586.1"/>
</dbReference>
<keyword evidence="2" id="KW-1185">Reference proteome</keyword>
<name>A0ABY9PRS8_SERFO</name>
<reference evidence="1 2" key="1">
    <citation type="submission" date="2023-08" db="EMBL/GenBank/DDBJ databases">
        <title>Complete Genome and Methylome dissection of Serratia fonticola NEB369.</title>
        <authorList>
            <person name="Fomenkov A."/>
            <person name="Roberts R.D."/>
        </authorList>
    </citation>
    <scope>NUCLEOTIDE SEQUENCE [LARGE SCALE GENOMIC DNA]</scope>
    <source>
        <strain evidence="1 2">NEB369</strain>
    </source>
</reference>
<evidence type="ECO:0008006" key="3">
    <source>
        <dbReference type="Google" id="ProtNLM"/>
    </source>
</evidence>
<evidence type="ECO:0000313" key="1">
    <source>
        <dbReference type="EMBL" id="WMT15818.1"/>
    </source>
</evidence>
<proteinExistence type="predicted"/>
<dbReference type="Proteomes" id="UP001235341">
    <property type="component" value="Chromosome"/>
</dbReference>
<accession>A0ABY9PRS8</accession>
<protein>
    <recommendedName>
        <fullName evidence="3">MarR family transcriptional regulator</fullName>
    </recommendedName>
</protein>